<accession>A0AAF0ZHR0</accession>
<reference evidence="2" key="1">
    <citation type="submission" date="2023-08" db="EMBL/GenBank/DDBJ databases">
        <title>A de novo genome assembly of Solanum verrucosum Schlechtendal, a Mexican diploid species geographically isolated from the other diploid A-genome species in potato relatives.</title>
        <authorList>
            <person name="Hosaka K."/>
        </authorList>
    </citation>
    <scope>NUCLEOTIDE SEQUENCE</scope>
    <source>
        <tissue evidence="2">Young leaves</tissue>
    </source>
</reference>
<keyword evidence="3" id="KW-1185">Reference proteome</keyword>
<dbReference type="PANTHER" id="PTHR47374">
    <property type="entry name" value="ENDOSOME ANTIGEN-LIKE PROTEIN, PUTATIVE (DUF3444)-RELATED"/>
    <property type="match status" value="1"/>
</dbReference>
<proteinExistence type="predicted"/>
<dbReference type="Proteomes" id="UP001234989">
    <property type="component" value="Chromosome 7"/>
</dbReference>
<sequence length="98" mass="11547">MKGNNLEDFQYEIIEIVDVSDNYVDVRFLALVKGFKYVYMARVEEEEADKVVKIYVSEHLRFCHQIPTFHLTEERVGSLRGLWELDPEGMPLYLLCSD</sequence>
<evidence type="ECO:0000313" key="2">
    <source>
        <dbReference type="EMBL" id="WMV38134.1"/>
    </source>
</evidence>
<dbReference type="InterPro" id="IPR024593">
    <property type="entry name" value="DUF3444"/>
</dbReference>
<dbReference type="Pfam" id="PF11926">
    <property type="entry name" value="DUF3444"/>
    <property type="match status" value="1"/>
</dbReference>
<dbReference type="AlphaFoldDB" id="A0AAF0ZHR0"/>
<dbReference type="EMBL" id="CP133618">
    <property type="protein sequence ID" value="WMV38134.1"/>
    <property type="molecule type" value="Genomic_DNA"/>
</dbReference>
<dbReference type="PANTHER" id="PTHR47374:SF6">
    <property type="entry name" value="ENDOSOME ANTIGEN-LIKE PROTEIN, PUTATIVE (DUF3444)-RELATED"/>
    <property type="match status" value="1"/>
</dbReference>
<protein>
    <recommendedName>
        <fullName evidence="1">DUF3444 domain-containing protein</fullName>
    </recommendedName>
</protein>
<organism evidence="2 3">
    <name type="scientific">Solanum verrucosum</name>
    <dbReference type="NCBI Taxonomy" id="315347"/>
    <lineage>
        <taxon>Eukaryota</taxon>
        <taxon>Viridiplantae</taxon>
        <taxon>Streptophyta</taxon>
        <taxon>Embryophyta</taxon>
        <taxon>Tracheophyta</taxon>
        <taxon>Spermatophyta</taxon>
        <taxon>Magnoliopsida</taxon>
        <taxon>eudicotyledons</taxon>
        <taxon>Gunneridae</taxon>
        <taxon>Pentapetalae</taxon>
        <taxon>asterids</taxon>
        <taxon>lamiids</taxon>
        <taxon>Solanales</taxon>
        <taxon>Solanaceae</taxon>
        <taxon>Solanoideae</taxon>
        <taxon>Solaneae</taxon>
        <taxon>Solanum</taxon>
    </lineage>
</organism>
<evidence type="ECO:0000313" key="3">
    <source>
        <dbReference type="Proteomes" id="UP001234989"/>
    </source>
</evidence>
<name>A0AAF0ZHR0_SOLVR</name>
<feature type="domain" description="DUF3444" evidence="1">
    <location>
        <begin position="8"/>
        <end position="74"/>
    </location>
</feature>
<gene>
    <name evidence="2" type="ORF">MTR67_031519</name>
</gene>
<evidence type="ECO:0000259" key="1">
    <source>
        <dbReference type="Pfam" id="PF11926"/>
    </source>
</evidence>